<keyword evidence="3" id="KW-1185">Reference proteome</keyword>
<reference evidence="2 3" key="1">
    <citation type="submission" date="2019-07" db="EMBL/GenBank/DDBJ databases">
        <title>R&amp;d 2014.</title>
        <authorList>
            <person name="Klenk H.-P."/>
        </authorList>
    </citation>
    <scope>NUCLEOTIDE SEQUENCE [LARGE SCALE GENOMIC DNA]</scope>
    <source>
        <strain evidence="2 3">DSM 43868</strain>
    </source>
</reference>
<dbReference type="EMBL" id="VLKE01000001">
    <property type="protein sequence ID" value="TWH70240.1"/>
    <property type="molecule type" value="Genomic_DNA"/>
</dbReference>
<dbReference type="Proteomes" id="UP000319825">
    <property type="component" value="Unassembled WGS sequence"/>
</dbReference>
<name>A0A562IH20_MICOL</name>
<dbReference type="OrthoDB" id="3376068at2"/>
<organism evidence="2 3">
    <name type="scientific">Micromonospora olivasterospora</name>
    <dbReference type="NCBI Taxonomy" id="1880"/>
    <lineage>
        <taxon>Bacteria</taxon>
        <taxon>Bacillati</taxon>
        <taxon>Actinomycetota</taxon>
        <taxon>Actinomycetes</taxon>
        <taxon>Micromonosporales</taxon>
        <taxon>Micromonosporaceae</taxon>
        <taxon>Micromonospora</taxon>
    </lineage>
</organism>
<dbReference type="RefSeq" id="WP_145776572.1">
    <property type="nucleotide sequence ID" value="NZ_BAAATQ010000118.1"/>
</dbReference>
<evidence type="ECO:0000256" key="1">
    <source>
        <dbReference type="SAM" id="MobiDB-lite"/>
    </source>
</evidence>
<accession>A0A562IH20</accession>
<evidence type="ECO:0000313" key="2">
    <source>
        <dbReference type="EMBL" id="TWH70240.1"/>
    </source>
</evidence>
<evidence type="ECO:0000313" key="3">
    <source>
        <dbReference type="Proteomes" id="UP000319825"/>
    </source>
</evidence>
<proteinExistence type="predicted"/>
<dbReference type="AlphaFoldDB" id="A0A562IH20"/>
<sequence length="211" mass="22564">MAYTPGQSGQHDPSGARTPPTPEEIYGWLGVRFAMLEAPHYRTHMVGWHGETTTADAHGVARDLGRSRPVEVRVGHELDDDATIDVITVRDDTGGASVVHHLWTALINYQLALAGRRGAPPWGSGPPPPQYVDRLDTNNPPEPTGTRTLSVDGRDATKWVYLACPDMATGAPLVACGGHVGTSLVMVTGPQDAVMAAQLRMLPQPDLHASI</sequence>
<feature type="region of interest" description="Disordered" evidence="1">
    <location>
        <begin position="1"/>
        <end position="22"/>
    </location>
</feature>
<protein>
    <submittedName>
        <fullName evidence="2">Uncharacterized protein</fullName>
    </submittedName>
</protein>
<feature type="compositionally biased region" description="Polar residues" evidence="1">
    <location>
        <begin position="1"/>
        <end position="11"/>
    </location>
</feature>
<comment type="caution">
    <text evidence="2">The sequence shown here is derived from an EMBL/GenBank/DDBJ whole genome shotgun (WGS) entry which is preliminary data.</text>
</comment>
<gene>
    <name evidence="2" type="ORF">JD77_05261</name>
</gene>